<keyword evidence="1" id="KW-0812">Transmembrane</keyword>
<dbReference type="PANTHER" id="PTHR46484">
    <property type="entry name" value="SI:CH211-171H4.5-RELATED"/>
    <property type="match status" value="1"/>
</dbReference>
<comment type="caution">
    <text evidence="3">The sequence shown here is derived from an EMBL/GenBank/DDBJ whole genome shotgun (WGS) entry which is preliminary data.</text>
</comment>
<name>A0ABV0U2D3_9TELE</name>
<dbReference type="InterPro" id="IPR007110">
    <property type="entry name" value="Ig-like_dom"/>
</dbReference>
<feature type="domain" description="Ig-like" evidence="2">
    <location>
        <begin position="37"/>
        <end position="117"/>
    </location>
</feature>
<dbReference type="InterPro" id="IPR013783">
    <property type="entry name" value="Ig-like_fold"/>
</dbReference>
<dbReference type="SUPFAM" id="SSF48726">
    <property type="entry name" value="Immunoglobulin"/>
    <property type="match status" value="1"/>
</dbReference>
<dbReference type="InterPro" id="IPR036179">
    <property type="entry name" value="Ig-like_dom_sf"/>
</dbReference>
<gene>
    <name evidence="3" type="ORF">ILYODFUR_027497</name>
</gene>
<accession>A0ABV0U2D3</accession>
<reference evidence="3 4" key="1">
    <citation type="submission" date="2021-06" db="EMBL/GenBank/DDBJ databases">
        <authorList>
            <person name="Palmer J.M."/>
        </authorList>
    </citation>
    <scope>NUCLEOTIDE SEQUENCE [LARGE SCALE GENOMIC DNA]</scope>
    <source>
        <strain evidence="4">if_2019</strain>
        <tissue evidence="3">Muscle</tissue>
    </source>
</reference>
<dbReference type="EMBL" id="JAHRIQ010049970">
    <property type="protein sequence ID" value="MEQ2237862.1"/>
    <property type="molecule type" value="Genomic_DNA"/>
</dbReference>
<evidence type="ECO:0000313" key="4">
    <source>
        <dbReference type="Proteomes" id="UP001482620"/>
    </source>
</evidence>
<dbReference type="PANTHER" id="PTHR46484:SF8">
    <property type="entry name" value="B-CELL RECEPTOR CD22-LIKE-RELATED"/>
    <property type="match status" value="1"/>
</dbReference>
<evidence type="ECO:0000259" key="2">
    <source>
        <dbReference type="PROSITE" id="PS50835"/>
    </source>
</evidence>
<proteinExistence type="predicted"/>
<dbReference type="PROSITE" id="PS50835">
    <property type="entry name" value="IG_LIKE"/>
    <property type="match status" value="1"/>
</dbReference>
<keyword evidence="1" id="KW-0472">Membrane</keyword>
<feature type="transmembrane region" description="Helical" evidence="1">
    <location>
        <begin position="133"/>
        <end position="154"/>
    </location>
</feature>
<keyword evidence="4" id="KW-1185">Reference proteome</keyword>
<evidence type="ECO:0000313" key="3">
    <source>
        <dbReference type="EMBL" id="MEQ2237862.1"/>
    </source>
</evidence>
<dbReference type="Gene3D" id="2.60.40.10">
    <property type="entry name" value="Immunoglobulins"/>
    <property type="match status" value="1"/>
</dbReference>
<protein>
    <recommendedName>
        <fullName evidence="2">Ig-like domain-containing protein</fullName>
    </recommendedName>
</protein>
<evidence type="ECO:0000256" key="1">
    <source>
        <dbReference type="SAM" id="Phobius"/>
    </source>
</evidence>
<dbReference type="Proteomes" id="UP001482620">
    <property type="component" value="Unassembled WGS sequence"/>
</dbReference>
<sequence length="256" mass="28523">MQPHHGKAYYFRLECENALKWTFKQAKVTIEVTDNFPSPTLTPSTLEVKEGDSVSPTCSAPAPCLPHPPNLTWTPTLGDTQETLQENQDKTLERDLSTLQCFGFNSLGSASKQFCVSCLESSIENQGQFPKPIFIITVTAFLLNVCSLLFVVGFQKTRYKPQRIAGEPGTVATGQRLMKKKNEVPNPNVDDFVEYGQSENVQPSSGTAVNCTSSLITHIPEETSRSSGVKSEDMVYASVIWSKKKKKKRRKRVMRP</sequence>
<organism evidence="3 4">
    <name type="scientific">Ilyodon furcidens</name>
    <name type="common">goldbreast splitfin</name>
    <dbReference type="NCBI Taxonomy" id="33524"/>
    <lineage>
        <taxon>Eukaryota</taxon>
        <taxon>Metazoa</taxon>
        <taxon>Chordata</taxon>
        <taxon>Craniata</taxon>
        <taxon>Vertebrata</taxon>
        <taxon>Euteleostomi</taxon>
        <taxon>Actinopterygii</taxon>
        <taxon>Neopterygii</taxon>
        <taxon>Teleostei</taxon>
        <taxon>Neoteleostei</taxon>
        <taxon>Acanthomorphata</taxon>
        <taxon>Ovalentaria</taxon>
        <taxon>Atherinomorphae</taxon>
        <taxon>Cyprinodontiformes</taxon>
        <taxon>Goodeidae</taxon>
        <taxon>Ilyodon</taxon>
    </lineage>
</organism>
<keyword evidence="1" id="KW-1133">Transmembrane helix</keyword>